<dbReference type="InterPro" id="IPR020013">
    <property type="entry name" value="Flagellar_FlgE/F/G"/>
</dbReference>
<keyword evidence="7" id="KW-0966">Cell projection</keyword>
<gene>
    <name evidence="7" type="ORF">H8S55_11670</name>
</gene>
<organism evidence="7 8">
    <name type="scientific">Flintibacter faecis</name>
    <dbReference type="NCBI Taxonomy" id="2763047"/>
    <lineage>
        <taxon>Bacteria</taxon>
        <taxon>Bacillati</taxon>
        <taxon>Bacillota</taxon>
        <taxon>Clostridia</taxon>
        <taxon>Eubacteriales</taxon>
        <taxon>Flintibacter</taxon>
    </lineage>
</organism>
<comment type="similarity">
    <text evidence="2 4">Belongs to the flagella basal body rod proteins family.</text>
</comment>
<feature type="domain" description="Flagellar basal body rod protein N-terminal" evidence="5">
    <location>
        <begin position="1"/>
        <end position="31"/>
    </location>
</feature>
<protein>
    <recommendedName>
        <fullName evidence="4">Flagellar hook protein FlgE</fullName>
    </recommendedName>
</protein>
<evidence type="ECO:0000313" key="8">
    <source>
        <dbReference type="Proteomes" id="UP000602260"/>
    </source>
</evidence>
<dbReference type="AlphaFoldDB" id="A0A8J6J597"/>
<dbReference type="Proteomes" id="UP000602260">
    <property type="component" value="Unassembled WGS sequence"/>
</dbReference>
<dbReference type="PROSITE" id="PS00588">
    <property type="entry name" value="FLAGELLA_BB_ROD"/>
    <property type="match status" value="1"/>
</dbReference>
<keyword evidence="8" id="KW-1185">Reference proteome</keyword>
<evidence type="ECO:0000256" key="2">
    <source>
        <dbReference type="ARBA" id="ARBA00009677"/>
    </source>
</evidence>
<evidence type="ECO:0000259" key="5">
    <source>
        <dbReference type="Pfam" id="PF00460"/>
    </source>
</evidence>
<dbReference type="InterPro" id="IPR019776">
    <property type="entry name" value="Flagellar_basal_body_rod_CS"/>
</dbReference>
<dbReference type="GO" id="GO:0005829">
    <property type="term" value="C:cytosol"/>
    <property type="evidence" value="ECO:0007669"/>
    <property type="project" value="TreeGrafter"/>
</dbReference>
<dbReference type="InterPro" id="IPR010930">
    <property type="entry name" value="Flg_bb/hook_C_dom"/>
</dbReference>
<dbReference type="Pfam" id="PF00460">
    <property type="entry name" value="Flg_bb_rod"/>
    <property type="match status" value="1"/>
</dbReference>
<sequence length="366" mass="38582">MYAAIAGLKTHMSKLNVVGNNIANVNTNGYKSQRTVFRDALYTMYSGGSNGTTTTGSKNPSQIGYGSQVSSIDLNMTTGNYSPGNTMDCMLYGDGFFLVGNKTTAASITGTNPATFKALKLTRVGDFRFGADGYLVDGKGNPVYGFMNTGVDKDGNPQISDQLVPIRLPKVDGKTIKYAVEKDKDGKYIALKDAVGHEKPDDDTSAEVELPFASLDSISIDTKSGRISGTVKDTDTVVTIGYLAVGNPTNPDGVTHEGESYYSCSDGAGDLKVTMLGGVAADLGITHVNGHLDKGDKADADFTPNAKAAIGSAGSTTLYTGGLEGSNVDLATEISEMITTQRGYQANTRIITVTDSMLEELVNMKR</sequence>
<evidence type="ECO:0000256" key="1">
    <source>
        <dbReference type="ARBA" id="ARBA00004117"/>
    </source>
</evidence>
<evidence type="ECO:0000256" key="3">
    <source>
        <dbReference type="ARBA" id="ARBA00023143"/>
    </source>
</evidence>
<dbReference type="Pfam" id="PF06429">
    <property type="entry name" value="Flg_bbr_C"/>
    <property type="match status" value="1"/>
</dbReference>
<name>A0A8J6J597_9FIRM</name>
<dbReference type="GO" id="GO:0009424">
    <property type="term" value="C:bacterial-type flagellum hook"/>
    <property type="evidence" value="ECO:0007669"/>
    <property type="project" value="TreeGrafter"/>
</dbReference>
<evidence type="ECO:0000313" key="7">
    <source>
        <dbReference type="EMBL" id="MBC5717965.1"/>
    </source>
</evidence>
<dbReference type="EMBL" id="JACOPN010000008">
    <property type="protein sequence ID" value="MBC5717965.1"/>
    <property type="molecule type" value="Genomic_DNA"/>
</dbReference>
<keyword evidence="3 4" id="KW-0975">Bacterial flagellum</keyword>
<dbReference type="PANTHER" id="PTHR30435">
    <property type="entry name" value="FLAGELLAR PROTEIN"/>
    <property type="match status" value="1"/>
</dbReference>
<comment type="function">
    <text evidence="4">A flexible structure which links the flagellar filament to the drive apparatus in the basal body.</text>
</comment>
<dbReference type="GO" id="GO:0009425">
    <property type="term" value="C:bacterial-type flagellum basal body"/>
    <property type="evidence" value="ECO:0007669"/>
    <property type="project" value="UniProtKB-SubCell"/>
</dbReference>
<dbReference type="SUPFAM" id="SSF117143">
    <property type="entry name" value="Flagellar hook protein flgE"/>
    <property type="match status" value="1"/>
</dbReference>
<accession>A0A8J6J597</accession>
<evidence type="ECO:0000256" key="4">
    <source>
        <dbReference type="RuleBase" id="RU362116"/>
    </source>
</evidence>
<dbReference type="NCBIfam" id="TIGR03506">
    <property type="entry name" value="FlgEFG_subfam"/>
    <property type="match status" value="1"/>
</dbReference>
<comment type="caution">
    <text evidence="7">The sequence shown here is derived from an EMBL/GenBank/DDBJ whole genome shotgun (WGS) entry which is preliminary data.</text>
</comment>
<keyword evidence="7" id="KW-0969">Cilium</keyword>
<feature type="domain" description="Flagellar basal-body/hook protein C-terminal" evidence="6">
    <location>
        <begin position="321"/>
        <end position="364"/>
    </location>
</feature>
<comment type="subcellular location">
    <subcellularLocation>
        <location evidence="1 4">Bacterial flagellum basal body</location>
    </subcellularLocation>
</comment>
<evidence type="ECO:0000259" key="6">
    <source>
        <dbReference type="Pfam" id="PF06429"/>
    </source>
</evidence>
<keyword evidence="7" id="KW-0282">Flagellum</keyword>
<dbReference type="InterPro" id="IPR001444">
    <property type="entry name" value="Flag_bb_rod_N"/>
</dbReference>
<dbReference type="GO" id="GO:0071978">
    <property type="term" value="P:bacterial-type flagellum-dependent swarming motility"/>
    <property type="evidence" value="ECO:0007669"/>
    <property type="project" value="TreeGrafter"/>
</dbReference>
<dbReference type="InterPro" id="IPR037925">
    <property type="entry name" value="FlgE/F/G-like"/>
</dbReference>
<proteinExistence type="inferred from homology"/>
<dbReference type="PANTHER" id="PTHR30435:SF1">
    <property type="entry name" value="FLAGELLAR HOOK PROTEIN FLGE"/>
    <property type="match status" value="1"/>
</dbReference>
<reference evidence="7" key="1">
    <citation type="submission" date="2020-08" db="EMBL/GenBank/DDBJ databases">
        <title>Genome public.</title>
        <authorList>
            <person name="Liu C."/>
            <person name="Sun Q."/>
        </authorList>
    </citation>
    <scope>NUCLEOTIDE SEQUENCE</scope>
    <source>
        <strain evidence="7">BX5</strain>
    </source>
</reference>